<comment type="caution">
    <text evidence="1">The sequence shown here is derived from an EMBL/GenBank/DDBJ whole genome shotgun (WGS) entry which is preliminary data.</text>
</comment>
<name>A0ABQ5GWJ9_9ASTR</name>
<protein>
    <recommendedName>
        <fullName evidence="3">Reverse transcriptase domain-containing protein</fullName>
    </recommendedName>
</protein>
<dbReference type="Proteomes" id="UP001151760">
    <property type="component" value="Unassembled WGS sequence"/>
</dbReference>
<evidence type="ECO:0008006" key="3">
    <source>
        <dbReference type="Google" id="ProtNLM"/>
    </source>
</evidence>
<reference evidence="1" key="1">
    <citation type="journal article" date="2022" name="Int. J. Mol. Sci.">
        <title>Draft Genome of Tanacetum Coccineum: Genomic Comparison of Closely Related Tanacetum-Family Plants.</title>
        <authorList>
            <person name="Yamashiro T."/>
            <person name="Shiraishi A."/>
            <person name="Nakayama K."/>
            <person name="Satake H."/>
        </authorList>
    </citation>
    <scope>NUCLEOTIDE SEQUENCE</scope>
</reference>
<reference evidence="1" key="2">
    <citation type="submission" date="2022-01" db="EMBL/GenBank/DDBJ databases">
        <authorList>
            <person name="Yamashiro T."/>
            <person name="Shiraishi A."/>
            <person name="Satake H."/>
            <person name="Nakayama K."/>
        </authorList>
    </citation>
    <scope>NUCLEOTIDE SEQUENCE</scope>
</reference>
<evidence type="ECO:0000313" key="1">
    <source>
        <dbReference type="EMBL" id="GJT79983.1"/>
    </source>
</evidence>
<organism evidence="1 2">
    <name type="scientific">Tanacetum coccineum</name>
    <dbReference type="NCBI Taxonomy" id="301880"/>
    <lineage>
        <taxon>Eukaryota</taxon>
        <taxon>Viridiplantae</taxon>
        <taxon>Streptophyta</taxon>
        <taxon>Embryophyta</taxon>
        <taxon>Tracheophyta</taxon>
        <taxon>Spermatophyta</taxon>
        <taxon>Magnoliopsida</taxon>
        <taxon>eudicotyledons</taxon>
        <taxon>Gunneridae</taxon>
        <taxon>Pentapetalae</taxon>
        <taxon>asterids</taxon>
        <taxon>campanulids</taxon>
        <taxon>Asterales</taxon>
        <taxon>Asteraceae</taxon>
        <taxon>Asteroideae</taxon>
        <taxon>Anthemideae</taxon>
        <taxon>Anthemidinae</taxon>
        <taxon>Tanacetum</taxon>
    </lineage>
</organism>
<sequence>MGVYAPYPRKDTFTPLIKTPKKILAMESVSFSKPPPLIGTPKKQNLNKFCDYHEDRGHNTNNCYQLKKQIEEAVASGKLAHLVKDIRQTNQRNESQGRNNVKVINMIREGGNRKRSFEEERPGLMSEGSLLTVEVHQKLCMSIASETSMSASGQDSEDAGFRCREALWECRKLERVQGSWKEVQWRQCEEQMSRIKEQVILRTKNSSRR</sequence>
<proteinExistence type="predicted"/>
<evidence type="ECO:0000313" key="2">
    <source>
        <dbReference type="Proteomes" id="UP001151760"/>
    </source>
</evidence>
<accession>A0ABQ5GWJ9</accession>
<dbReference type="EMBL" id="BQNB010018949">
    <property type="protein sequence ID" value="GJT79983.1"/>
    <property type="molecule type" value="Genomic_DNA"/>
</dbReference>
<keyword evidence="2" id="KW-1185">Reference proteome</keyword>
<gene>
    <name evidence="1" type="ORF">Tco_1054325</name>
</gene>